<dbReference type="GO" id="GO:0032006">
    <property type="term" value="P:regulation of TOR signaling"/>
    <property type="evidence" value="ECO:0007669"/>
    <property type="project" value="InterPro"/>
</dbReference>
<dbReference type="Gene3D" id="3.30.450.30">
    <property type="entry name" value="Dynein light chain 2a, cytoplasmic"/>
    <property type="match status" value="1"/>
</dbReference>
<dbReference type="ExpressionAtlas" id="A0A5K4ED29">
    <property type="expression patterns" value="baseline"/>
</dbReference>
<dbReference type="Proteomes" id="UP000008854">
    <property type="component" value="Unassembled WGS sequence"/>
</dbReference>
<dbReference type="AlphaFoldDB" id="A0A5K4ED29"/>
<dbReference type="WBParaSite" id="Smp_041500.2">
    <property type="protein sequence ID" value="Smp_041500.2"/>
    <property type="gene ID" value="Smp_041500"/>
</dbReference>
<keyword evidence="1" id="KW-1185">Reference proteome</keyword>
<proteinExistence type="predicted"/>
<reference evidence="2" key="2">
    <citation type="submission" date="2019-11" db="UniProtKB">
        <authorList>
            <consortium name="WormBaseParasite"/>
        </authorList>
    </citation>
    <scope>IDENTIFICATION</scope>
    <source>
        <strain evidence="2">Puerto Rican</strain>
    </source>
</reference>
<organism evidence="1 2">
    <name type="scientific">Schistosoma mansoni</name>
    <name type="common">Blood fluke</name>
    <dbReference type="NCBI Taxonomy" id="6183"/>
    <lineage>
        <taxon>Eukaryota</taxon>
        <taxon>Metazoa</taxon>
        <taxon>Spiralia</taxon>
        <taxon>Lophotrochozoa</taxon>
        <taxon>Platyhelminthes</taxon>
        <taxon>Trematoda</taxon>
        <taxon>Digenea</taxon>
        <taxon>Strigeidida</taxon>
        <taxon>Schistosomatoidea</taxon>
        <taxon>Schistosomatidae</taxon>
        <taxon>Schistosoma</taxon>
    </lineage>
</organism>
<sequence length="71" mass="7825">MSEVCQFHFTCQSALPLFLTVVGSSECNIGAIIALEPSIRPLLNRLAPEASSRIQNEAMLNRTTNGPYFRV</sequence>
<evidence type="ECO:0000313" key="2">
    <source>
        <dbReference type="WBParaSite" id="Smp_041500.2"/>
    </source>
</evidence>
<dbReference type="InParanoid" id="A0A5K4ED29"/>
<name>A0A5K4ED29_SCHMA</name>
<dbReference type="InterPro" id="IPR015019">
    <property type="entry name" value="LAMTOR3"/>
</dbReference>
<dbReference type="Pfam" id="PF08923">
    <property type="entry name" value="MAPKK1_Int"/>
    <property type="match status" value="1"/>
</dbReference>
<accession>A0A5K4ED29</accession>
<protein>
    <submittedName>
        <fullName evidence="2">Robl_LC7 domain-containing protein</fullName>
    </submittedName>
</protein>
<dbReference type="SUPFAM" id="SSF103196">
    <property type="entry name" value="Roadblock/LC7 domain"/>
    <property type="match status" value="1"/>
</dbReference>
<reference evidence="1" key="1">
    <citation type="journal article" date="2012" name="PLoS Negl. Trop. Dis.">
        <title>A systematically improved high quality genome and transcriptome of the human blood fluke Schistosoma mansoni.</title>
        <authorList>
            <person name="Protasio A.V."/>
            <person name="Tsai I.J."/>
            <person name="Babbage A."/>
            <person name="Nichol S."/>
            <person name="Hunt M."/>
            <person name="Aslett M.A."/>
            <person name="De Silva N."/>
            <person name="Velarde G.S."/>
            <person name="Anderson T.J."/>
            <person name="Clark R.C."/>
            <person name="Davidson C."/>
            <person name="Dillon G.P."/>
            <person name="Holroyd N.E."/>
            <person name="LoVerde P.T."/>
            <person name="Lloyd C."/>
            <person name="McQuillan J."/>
            <person name="Oliveira G."/>
            <person name="Otto T.D."/>
            <person name="Parker-Manuel S.J."/>
            <person name="Quail M.A."/>
            <person name="Wilson R.A."/>
            <person name="Zerlotini A."/>
            <person name="Dunne D.W."/>
            <person name="Berriman M."/>
        </authorList>
    </citation>
    <scope>NUCLEOTIDE SEQUENCE [LARGE SCALE GENOMIC DNA]</scope>
    <source>
        <strain evidence="1">Puerto Rican</strain>
    </source>
</reference>
<evidence type="ECO:0000313" key="1">
    <source>
        <dbReference type="Proteomes" id="UP000008854"/>
    </source>
</evidence>
<dbReference type="STRING" id="6183.A0A5K4ED29"/>